<organism evidence="1">
    <name type="scientific">Arion vulgaris</name>
    <dbReference type="NCBI Taxonomy" id="1028688"/>
    <lineage>
        <taxon>Eukaryota</taxon>
        <taxon>Metazoa</taxon>
        <taxon>Spiralia</taxon>
        <taxon>Lophotrochozoa</taxon>
        <taxon>Mollusca</taxon>
        <taxon>Gastropoda</taxon>
        <taxon>Heterobranchia</taxon>
        <taxon>Euthyneura</taxon>
        <taxon>Panpulmonata</taxon>
        <taxon>Eupulmonata</taxon>
        <taxon>Stylommatophora</taxon>
        <taxon>Helicina</taxon>
        <taxon>Arionoidea</taxon>
        <taxon>Arionidae</taxon>
        <taxon>Arion</taxon>
    </lineage>
</organism>
<evidence type="ECO:0000313" key="1">
    <source>
        <dbReference type="EMBL" id="CEK65097.1"/>
    </source>
</evidence>
<feature type="non-terminal residue" evidence="1">
    <location>
        <position position="1"/>
    </location>
</feature>
<gene>
    <name evidence="1" type="primary">ORF53898</name>
</gene>
<accession>A0A0B6Z9Q5</accession>
<dbReference type="EMBL" id="HACG01018232">
    <property type="protein sequence ID" value="CEK65097.1"/>
    <property type="molecule type" value="Transcribed_RNA"/>
</dbReference>
<reference evidence="1" key="1">
    <citation type="submission" date="2014-12" db="EMBL/GenBank/DDBJ databases">
        <title>Insight into the proteome of Arion vulgaris.</title>
        <authorList>
            <person name="Aradska J."/>
            <person name="Bulat T."/>
            <person name="Smidak R."/>
            <person name="Sarate P."/>
            <person name="Gangsoo J."/>
            <person name="Sialana F."/>
            <person name="Bilban M."/>
            <person name="Lubec G."/>
        </authorList>
    </citation>
    <scope>NUCLEOTIDE SEQUENCE</scope>
    <source>
        <tissue evidence="1">Skin</tissue>
    </source>
</reference>
<proteinExistence type="predicted"/>
<protein>
    <submittedName>
        <fullName evidence="1">Uncharacterized protein</fullName>
    </submittedName>
</protein>
<name>A0A0B6Z9Q5_9EUPU</name>
<sequence>SLSGCSSNYCMYLNVDMACLVGSYFTQQSHDVKFAISHLRTKEPAKSHET</sequence>
<dbReference type="AlphaFoldDB" id="A0A0B6Z9Q5"/>